<organism evidence="2 3">
    <name type="scientific">Caerostris extrusa</name>
    <name type="common">Bark spider</name>
    <name type="synonym">Caerostris bankana</name>
    <dbReference type="NCBI Taxonomy" id="172846"/>
    <lineage>
        <taxon>Eukaryota</taxon>
        <taxon>Metazoa</taxon>
        <taxon>Ecdysozoa</taxon>
        <taxon>Arthropoda</taxon>
        <taxon>Chelicerata</taxon>
        <taxon>Arachnida</taxon>
        <taxon>Araneae</taxon>
        <taxon>Araneomorphae</taxon>
        <taxon>Entelegynae</taxon>
        <taxon>Araneoidea</taxon>
        <taxon>Araneidae</taxon>
        <taxon>Caerostris</taxon>
    </lineage>
</organism>
<feature type="region of interest" description="Disordered" evidence="1">
    <location>
        <begin position="1"/>
        <end position="30"/>
    </location>
</feature>
<dbReference type="AlphaFoldDB" id="A0AAV4N3B1"/>
<keyword evidence="3" id="KW-1185">Reference proteome</keyword>
<reference evidence="2 3" key="1">
    <citation type="submission" date="2021-06" db="EMBL/GenBank/DDBJ databases">
        <title>Caerostris extrusa draft genome.</title>
        <authorList>
            <person name="Kono N."/>
            <person name="Arakawa K."/>
        </authorList>
    </citation>
    <scope>NUCLEOTIDE SEQUENCE [LARGE SCALE GENOMIC DNA]</scope>
</reference>
<evidence type="ECO:0000256" key="1">
    <source>
        <dbReference type="SAM" id="MobiDB-lite"/>
    </source>
</evidence>
<accession>A0AAV4N3B1</accession>
<dbReference type="Proteomes" id="UP001054945">
    <property type="component" value="Unassembled WGS sequence"/>
</dbReference>
<gene>
    <name evidence="2" type="ORF">CEXT_374561</name>
</gene>
<proteinExistence type="predicted"/>
<evidence type="ECO:0000313" key="3">
    <source>
        <dbReference type="Proteomes" id="UP001054945"/>
    </source>
</evidence>
<feature type="compositionally biased region" description="Basic and acidic residues" evidence="1">
    <location>
        <begin position="1"/>
        <end position="27"/>
    </location>
</feature>
<comment type="caution">
    <text evidence="2">The sequence shown here is derived from an EMBL/GenBank/DDBJ whole genome shotgun (WGS) entry which is preliminary data.</text>
</comment>
<evidence type="ECO:0000313" key="2">
    <source>
        <dbReference type="EMBL" id="GIX77894.1"/>
    </source>
</evidence>
<name>A0AAV4N3B1_CAEEX</name>
<protein>
    <submittedName>
        <fullName evidence="2">Uncharacterized protein</fullName>
    </submittedName>
</protein>
<dbReference type="EMBL" id="BPLR01020364">
    <property type="protein sequence ID" value="GIX77894.1"/>
    <property type="molecule type" value="Genomic_DNA"/>
</dbReference>
<sequence length="120" mass="13867">MEPLDEKEPNFHSEEIPIKTSDSDTIARGDGNPPVALFQDSVQEDNLPDFKERFFFFSFWIEPRDLCWKKIDRTSTPVKASAKNEWYCGAAGSRGEIMPFFFQFPINILVHQSKISCIVF</sequence>